<accession>A0A0B2BS88</accession>
<dbReference type="AlphaFoldDB" id="A0A0B2BS88"/>
<dbReference type="EMBL" id="JTDN01000003">
    <property type="protein sequence ID" value="KHL24239.1"/>
    <property type="molecule type" value="Genomic_DNA"/>
</dbReference>
<evidence type="ECO:0000313" key="1">
    <source>
        <dbReference type="EMBL" id="KHL24239.1"/>
    </source>
</evidence>
<sequence>MIIVLLGDLISKLAAKRSENKHALEAASRAAEADVARTKRIENLWLLGVDVFTEILEETNSALQAANNEASIVAALGKNPIGATWLGNLIIYDPDEDARPEMLTGKVILTAKGKVIFILSRAGKHINRTMMDLDQVDAATWRAWIAEFLAAHLQQ</sequence>
<organism evidence="1 2">
    <name type="scientific">Croceibacterium mercuriale</name>
    <dbReference type="NCBI Taxonomy" id="1572751"/>
    <lineage>
        <taxon>Bacteria</taxon>
        <taxon>Pseudomonadati</taxon>
        <taxon>Pseudomonadota</taxon>
        <taxon>Alphaproteobacteria</taxon>
        <taxon>Sphingomonadales</taxon>
        <taxon>Erythrobacteraceae</taxon>
        <taxon>Croceibacterium</taxon>
    </lineage>
</organism>
<evidence type="ECO:0000313" key="2">
    <source>
        <dbReference type="Proteomes" id="UP000030988"/>
    </source>
</evidence>
<gene>
    <name evidence="1" type="ORF">PK98_14775</name>
</gene>
<dbReference type="Proteomes" id="UP000030988">
    <property type="component" value="Unassembled WGS sequence"/>
</dbReference>
<comment type="caution">
    <text evidence="1">The sequence shown here is derived from an EMBL/GenBank/DDBJ whole genome shotgun (WGS) entry which is preliminary data.</text>
</comment>
<reference evidence="1 2" key="1">
    <citation type="submission" date="2014-11" db="EMBL/GenBank/DDBJ databases">
        <title>Draft genome sequence of Kirrobacter mercurialis.</title>
        <authorList>
            <person name="Coil D.A."/>
            <person name="Eisen J.A."/>
        </authorList>
    </citation>
    <scope>NUCLEOTIDE SEQUENCE [LARGE SCALE GENOMIC DNA]</scope>
    <source>
        <strain evidence="1 2">Coronado</strain>
    </source>
</reference>
<name>A0A0B2BS88_9SPHN</name>
<protein>
    <submittedName>
        <fullName evidence="1">Uncharacterized protein</fullName>
    </submittedName>
</protein>
<keyword evidence="2" id="KW-1185">Reference proteome</keyword>
<proteinExistence type="predicted"/>